<name>A0A0F4YV15_RASE3</name>
<feature type="compositionally biased region" description="Basic and acidic residues" evidence="1">
    <location>
        <begin position="763"/>
        <end position="775"/>
    </location>
</feature>
<proteinExistence type="predicted"/>
<feature type="compositionally biased region" description="Polar residues" evidence="1">
    <location>
        <begin position="777"/>
        <end position="788"/>
    </location>
</feature>
<gene>
    <name evidence="2" type="ORF">T310_3887</name>
</gene>
<feature type="region of interest" description="Disordered" evidence="1">
    <location>
        <begin position="743"/>
        <end position="804"/>
    </location>
</feature>
<feature type="compositionally biased region" description="Low complexity" evidence="1">
    <location>
        <begin position="687"/>
        <end position="698"/>
    </location>
</feature>
<evidence type="ECO:0008006" key="4">
    <source>
        <dbReference type="Google" id="ProtNLM"/>
    </source>
</evidence>
<dbReference type="OrthoDB" id="4478627at2759"/>
<feature type="compositionally biased region" description="Polar residues" evidence="1">
    <location>
        <begin position="232"/>
        <end position="248"/>
    </location>
</feature>
<dbReference type="GeneID" id="25316236"/>
<feature type="compositionally biased region" description="Acidic residues" evidence="1">
    <location>
        <begin position="207"/>
        <end position="229"/>
    </location>
</feature>
<protein>
    <recommendedName>
        <fullName evidence="4">Kinesin light chain</fullName>
    </recommendedName>
</protein>
<feature type="region of interest" description="Disordered" evidence="1">
    <location>
        <begin position="206"/>
        <end position="254"/>
    </location>
</feature>
<evidence type="ECO:0000256" key="1">
    <source>
        <dbReference type="SAM" id="MobiDB-lite"/>
    </source>
</evidence>
<dbReference type="SUPFAM" id="SSF50494">
    <property type="entry name" value="Trypsin-like serine proteases"/>
    <property type="match status" value="1"/>
</dbReference>
<dbReference type="RefSeq" id="XP_013328696.1">
    <property type="nucleotide sequence ID" value="XM_013473242.1"/>
</dbReference>
<evidence type="ECO:0000313" key="3">
    <source>
        <dbReference type="Proteomes" id="UP000053958"/>
    </source>
</evidence>
<dbReference type="InterPro" id="IPR011990">
    <property type="entry name" value="TPR-like_helical_dom_sf"/>
</dbReference>
<dbReference type="Gene3D" id="1.25.40.10">
    <property type="entry name" value="Tetratricopeptide repeat domain"/>
    <property type="match status" value="2"/>
</dbReference>
<keyword evidence="3" id="KW-1185">Reference proteome</keyword>
<dbReference type="EMBL" id="LASV01000159">
    <property type="protein sequence ID" value="KKA22084.1"/>
    <property type="molecule type" value="Genomic_DNA"/>
</dbReference>
<dbReference type="Pfam" id="PF13374">
    <property type="entry name" value="TPR_10"/>
    <property type="match status" value="1"/>
</dbReference>
<dbReference type="AlphaFoldDB" id="A0A0F4YV15"/>
<feature type="region of interest" description="Disordered" evidence="1">
    <location>
        <begin position="687"/>
        <end position="714"/>
    </location>
</feature>
<evidence type="ECO:0000313" key="2">
    <source>
        <dbReference type="EMBL" id="KKA22084.1"/>
    </source>
</evidence>
<feature type="compositionally biased region" description="Polar residues" evidence="1">
    <location>
        <begin position="700"/>
        <end position="710"/>
    </location>
</feature>
<organism evidence="2 3">
    <name type="scientific">Rasamsonia emersonii (strain ATCC 16479 / CBS 393.64 / IMI 116815)</name>
    <dbReference type="NCBI Taxonomy" id="1408163"/>
    <lineage>
        <taxon>Eukaryota</taxon>
        <taxon>Fungi</taxon>
        <taxon>Dikarya</taxon>
        <taxon>Ascomycota</taxon>
        <taxon>Pezizomycotina</taxon>
        <taxon>Eurotiomycetes</taxon>
        <taxon>Eurotiomycetidae</taxon>
        <taxon>Eurotiales</taxon>
        <taxon>Trichocomaceae</taxon>
        <taxon>Rasamsonia</taxon>
    </lineage>
</organism>
<dbReference type="Proteomes" id="UP000053958">
    <property type="component" value="Unassembled WGS sequence"/>
</dbReference>
<sequence>MAAYVRVATYPAVQLSTSAWEEIPALERAACINETHFRQVEDEKAFDPDGRLLQVWTTTVCPSLKRVVEDHRADILRSIKKKKLPPFVIHFWMMGKTFDTARPTVVVLSNDRKVSRRMVELIVECDGFKDLGFDTRAYEKSIYQHKGGGRGEFSPLPCLLCGSMILAASSPNDLPSHGRKVTIGGVIALNSEYFGLTVAHPFFQQSDENEDEEAEAEADVDELNSEAEIDSMSPSSSTVRDNAATENELNPAVTNVYFPPPDENTEPVFVGHLRRQLSGAISASAAGFDGSLCEELDWALVEIDEKHDDVYNRIILPNKKTLSPRAIASIPPPKCIWVAAGASGVRESWVSNSVCVIYLSGSKMQDAWTLDLETEPGDCGSWVVDDEGNLHGMIVAGCDLGLAYMFSAEKIIESVKSRNNYPTVYLPNEEQWEFDIFHTDDMATFSRTRKSGRRHCRFENEMCSVKSFNLAKVCSAVRDYDKALGILSEVIETRRDVLGLDHPDSLLSMAEYGRTCCLAYQSVGVIFATNGIIENCPGTKDPLTLRILSRLAVIHQQGAEDDLANAYRYLIRSIRDMNMDEDREYILQAMLMLAEQFIRQNNGWKADNLLCWALAQSGHEDLGLMDSTTTRIMIDLAEVRRLEGKVDQATEILTSVLEKQERILGGEHLDTKKTRALLAQLCDPPSTLTTLPTRSAPTKNPFQHLTTTKSGAMGGFNYSPFAGKQGAGESKLRDSSFAAKSSVFSGFEQEPPRYESVVSPLSPRRDWSGKFRDEGFNNPQARKSSNLPSFGEGQGTNNKENMPG</sequence>
<accession>A0A0F4YV15</accession>
<dbReference type="InterPro" id="IPR009003">
    <property type="entry name" value="Peptidase_S1_PA"/>
</dbReference>
<reference evidence="2 3" key="1">
    <citation type="submission" date="2015-04" db="EMBL/GenBank/DDBJ databases">
        <authorList>
            <person name="Heijne W.H."/>
            <person name="Fedorova N.D."/>
            <person name="Nierman W.C."/>
            <person name="Vollebregt A.W."/>
            <person name="Zhao Z."/>
            <person name="Wu L."/>
            <person name="Kumar M."/>
            <person name="Stam H."/>
            <person name="van den Berg M.A."/>
            <person name="Pel H.J."/>
        </authorList>
    </citation>
    <scope>NUCLEOTIDE SEQUENCE [LARGE SCALE GENOMIC DNA]</scope>
    <source>
        <strain evidence="2 3">CBS 393.64</strain>
    </source>
</reference>
<comment type="caution">
    <text evidence="2">The sequence shown here is derived from an EMBL/GenBank/DDBJ whole genome shotgun (WGS) entry which is preliminary data.</text>
</comment>
<feature type="compositionally biased region" description="Polar residues" evidence="1">
    <location>
        <begin position="795"/>
        <end position="804"/>
    </location>
</feature>